<feature type="domain" description="Glyoxalase-like" evidence="1">
    <location>
        <begin position="6"/>
        <end position="178"/>
    </location>
</feature>
<dbReference type="RefSeq" id="WP_255297043.1">
    <property type="nucleotide sequence ID" value="NZ_CDMW01000001.1"/>
</dbReference>
<evidence type="ECO:0000259" key="1">
    <source>
        <dbReference type="Pfam" id="PF13468"/>
    </source>
</evidence>
<dbReference type="Gene3D" id="3.10.180.10">
    <property type="entry name" value="2,3-Dihydroxybiphenyl 1,2-Dioxygenase, domain 1"/>
    <property type="match status" value="1"/>
</dbReference>
<evidence type="ECO:0000313" key="3">
    <source>
        <dbReference type="Proteomes" id="UP000183504"/>
    </source>
</evidence>
<dbReference type="InterPro" id="IPR025870">
    <property type="entry name" value="Glyoxalase-like_dom"/>
</dbReference>
<evidence type="ECO:0000313" key="2">
    <source>
        <dbReference type="EMBL" id="CEL90457.1"/>
    </source>
</evidence>
<dbReference type="AlphaFoldDB" id="A0A0B7GKU4"/>
<sequence>MMRSGHLIYKVKDLQEVVKEWEAKGFVVEYGRREKPNNALIYFSQGPYIELLENTGIPVIAKIIAKLFGRPKNLERFFYWDECEEGWQGLCIEKDYGDLDEEMNFLAKRGIKGLLLNNLKRIDTKNRELRYRCFFPHGTSFPFLMTYFSIDPKPQNFTHPNGIQGIKKIVFKISPAQAKILKELVQDQTLEILEDENENGIVEVIFNRQD</sequence>
<dbReference type="Proteomes" id="UP000183504">
    <property type="component" value="Unassembled WGS sequence"/>
</dbReference>
<dbReference type="Pfam" id="PF13468">
    <property type="entry name" value="Glyoxalase_3"/>
    <property type="match status" value="1"/>
</dbReference>
<accession>A0A0B7GKU4</accession>
<protein>
    <recommendedName>
        <fullName evidence="1">Glyoxalase-like domain-containing protein</fullName>
    </recommendedName>
</protein>
<organism evidence="2 3">
    <name type="scientific">Streptococcus sanguinis</name>
    <dbReference type="NCBI Taxonomy" id="1305"/>
    <lineage>
        <taxon>Bacteria</taxon>
        <taxon>Bacillati</taxon>
        <taxon>Bacillota</taxon>
        <taxon>Bacilli</taxon>
        <taxon>Lactobacillales</taxon>
        <taxon>Streptococcaceae</taxon>
        <taxon>Streptococcus</taxon>
    </lineage>
</organism>
<gene>
    <name evidence="2" type="ORF">SSV_1160</name>
</gene>
<dbReference type="InterPro" id="IPR029068">
    <property type="entry name" value="Glyas_Bleomycin-R_OHBP_Dase"/>
</dbReference>
<dbReference type="EMBL" id="CDMW01000001">
    <property type="protein sequence ID" value="CEL90457.1"/>
    <property type="molecule type" value="Genomic_DNA"/>
</dbReference>
<reference evidence="2 3" key="1">
    <citation type="submission" date="2015-01" db="EMBL/GenBank/DDBJ databases">
        <authorList>
            <person name="Pelicic Vladimir"/>
        </authorList>
    </citation>
    <scope>NUCLEOTIDE SEQUENCE [LARGE SCALE GENOMIC DNA]</scope>
    <source>
        <strain evidence="2 3">2908</strain>
    </source>
</reference>
<proteinExistence type="predicted"/>
<name>A0A0B7GKU4_STRSA</name>